<evidence type="ECO:0000313" key="5">
    <source>
        <dbReference type="EMBL" id="KAK3254589.1"/>
    </source>
</evidence>
<dbReference type="InterPro" id="IPR004263">
    <property type="entry name" value="Exostosin"/>
</dbReference>
<dbReference type="GO" id="GO:0016757">
    <property type="term" value="F:glycosyltransferase activity"/>
    <property type="evidence" value="ECO:0007669"/>
    <property type="project" value="InterPro"/>
</dbReference>
<organism evidence="5 6">
    <name type="scientific">Cymbomonas tetramitiformis</name>
    <dbReference type="NCBI Taxonomy" id="36881"/>
    <lineage>
        <taxon>Eukaryota</taxon>
        <taxon>Viridiplantae</taxon>
        <taxon>Chlorophyta</taxon>
        <taxon>Pyramimonadophyceae</taxon>
        <taxon>Pyramimonadales</taxon>
        <taxon>Pyramimonadaceae</taxon>
        <taxon>Cymbomonas</taxon>
    </lineage>
</organism>
<comment type="caution">
    <text evidence="5">The sequence shown here is derived from an EMBL/GenBank/DDBJ whole genome shotgun (WGS) entry which is preliminary data.</text>
</comment>
<dbReference type="InterPro" id="IPR040911">
    <property type="entry name" value="Exostosin_GT47"/>
</dbReference>
<dbReference type="AlphaFoldDB" id="A0AAE0F7K7"/>
<reference evidence="5 6" key="1">
    <citation type="journal article" date="2015" name="Genome Biol. Evol.">
        <title>Comparative Genomics of a Bacterivorous Green Alga Reveals Evolutionary Causalities and Consequences of Phago-Mixotrophic Mode of Nutrition.</title>
        <authorList>
            <person name="Burns J.A."/>
            <person name="Paasch A."/>
            <person name="Narechania A."/>
            <person name="Kim E."/>
        </authorList>
    </citation>
    <scope>NUCLEOTIDE SEQUENCE [LARGE SCALE GENOMIC DNA]</scope>
    <source>
        <strain evidence="5 6">PLY_AMNH</strain>
    </source>
</reference>
<proteinExistence type="inferred from homology"/>
<sequence length="505" mass="56089">MRTAQEADLEERCYQDEIAGRVTIPEPAAATAEPLIYVYELPPALNVWLYAQRAAGWLHCGTVEPRFNNECSDPSIHPSMFPGGGYVGPPELFLWERLLWSEHRTLDPNQADFFFVPALSRPGAGGFAGAQGVYPKGREQYWQDVVGYLKETWPFWAHSGGRDHIIVKMGDHGACESPRGKGIPEVIDPAVLISNWGLHTDTRGVPKEKWPYHDMGPCFRPGHDINVPAPQQHKLNDSPYIRDRETSRTTILQFAGKTAWGPDKDFYSNGVRQKVYDAHARRKNYKLVKFGPPLDMATSKFCLAPSGLGFGDRLPLVIAFGCIPVIIQDNITQPFETELPYHLFSIRVAETDIPQLPAILDAVTPKQLELMQAALRCVWPRFMWSSVYGASGPETGADDAFATLLLGLRQRRDLQEGLPAPQLFPKESASIEEQVAALCSLSTRDQAAAGGAKACRAYNPFWRTEPRRTKNNCNDADLGGNKCCPKAHGQPTWQPWPPGAGALLF</sequence>
<keyword evidence="3" id="KW-0333">Golgi apparatus</keyword>
<dbReference type="PANTHER" id="PTHR11062">
    <property type="entry name" value="EXOSTOSIN HEPARAN SULFATE GLYCOSYLTRANSFERASE -RELATED"/>
    <property type="match status" value="1"/>
</dbReference>
<dbReference type="PANTHER" id="PTHR11062:SF376">
    <property type="entry name" value="EXOSTOSIN FAMILY PROTEIN"/>
    <property type="match status" value="1"/>
</dbReference>
<evidence type="ECO:0000256" key="1">
    <source>
        <dbReference type="ARBA" id="ARBA00004323"/>
    </source>
</evidence>
<dbReference type="Pfam" id="PF03016">
    <property type="entry name" value="Exostosin_GT47"/>
    <property type="match status" value="1"/>
</dbReference>
<dbReference type="GO" id="GO:0000139">
    <property type="term" value="C:Golgi membrane"/>
    <property type="evidence" value="ECO:0007669"/>
    <property type="project" value="UniProtKB-SubCell"/>
</dbReference>
<keyword evidence="6" id="KW-1185">Reference proteome</keyword>
<dbReference type="Proteomes" id="UP001190700">
    <property type="component" value="Unassembled WGS sequence"/>
</dbReference>
<feature type="domain" description="Exostosin GT47" evidence="4">
    <location>
        <begin position="35"/>
        <end position="362"/>
    </location>
</feature>
<evidence type="ECO:0000256" key="2">
    <source>
        <dbReference type="ARBA" id="ARBA00010271"/>
    </source>
</evidence>
<evidence type="ECO:0000256" key="3">
    <source>
        <dbReference type="ARBA" id="ARBA00023034"/>
    </source>
</evidence>
<comment type="subcellular location">
    <subcellularLocation>
        <location evidence="1">Golgi apparatus membrane</location>
        <topology evidence="1">Single-pass type II membrane protein</topology>
    </subcellularLocation>
</comment>
<evidence type="ECO:0000313" key="6">
    <source>
        <dbReference type="Proteomes" id="UP001190700"/>
    </source>
</evidence>
<accession>A0AAE0F7K7</accession>
<comment type="similarity">
    <text evidence="2">Belongs to the glycosyltransferase 47 family.</text>
</comment>
<gene>
    <name evidence="5" type="ORF">CYMTET_36194</name>
</gene>
<evidence type="ECO:0000259" key="4">
    <source>
        <dbReference type="Pfam" id="PF03016"/>
    </source>
</evidence>
<protein>
    <recommendedName>
        <fullName evidence="4">Exostosin GT47 domain-containing protein</fullName>
    </recommendedName>
</protein>
<dbReference type="EMBL" id="LGRX02023386">
    <property type="protein sequence ID" value="KAK3254589.1"/>
    <property type="molecule type" value="Genomic_DNA"/>
</dbReference>
<name>A0AAE0F7K7_9CHLO</name>